<reference evidence="4 5" key="2">
    <citation type="journal article" date="2017" name="Front. Plant Sci.">
        <title>Gene Classification and Mining of Molecular Markers Useful in Red Clover (Trifolium pratense) Breeding.</title>
        <authorList>
            <person name="Istvanek J."/>
            <person name="Dluhosova J."/>
            <person name="Dluhos P."/>
            <person name="Patkova L."/>
            <person name="Nedelnik J."/>
            <person name="Repkova J."/>
        </authorList>
    </citation>
    <scope>NUCLEOTIDE SEQUENCE [LARGE SCALE GENOMIC DNA]</scope>
    <source>
        <strain evidence="5">cv. Tatra</strain>
        <tissue evidence="4">Young leaves</tissue>
    </source>
</reference>
<comment type="caution">
    <text evidence="4">The sequence shown here is derived from an EMBL/GenBank/DDBJ whole genome shotgun (WGS) entry which is preliminary data.</text>
</comment>
<keyword evidence="4" id="KW-0396">Initiation factor</keyword>
<evidence type="ECO:0000313" key="4">
    <source>
        <dbReference type="EMBL" id="PNX65813.1"/>
    </source>
</evidence>
<evidence type="ECO:0000256" key="2">
    <source>
        <dbReference type="PROSITE-ProRule" id="PRU00176"/>
    </source>
</evidence>
<sequence>MIAKSDDKTVVTTYLSHEINEDSHLLELFKLIGDVSSARLAIDHKTGLGAGFGFVTFGTKEDGHKAIKELNGCVHGWDEATMDVNWVTPQEQPKCPLTSSSSMVSTGNTVSNCNNFVQ</sequence>
<dbReference type="AlphaFoldDB" id="A0A2K3KHS1"/>
<reference evidence="4 5" key="1">
    <citation type="journal article" date="2014" name="Am. J. Bot.">
        <title>Genome assembly and annotation for red clover (Trifolium pratense; Fabaceae).</title>
        <authorList>
            <person name="Istvanek J."/>
            <person name="Jaros M."/>
            <person name="Krenek A."/>
            <person name="Repkova J."/>
        </authorList>
    </citation>
    <scope>NUCLEOTIDE SEQUENCE [LARGE SCALE GENOMIC DNA]</scope>
    <source>
        <strain evidence="5">cv. Tatra</strain>
        <tissue evidence="4">Young leaves</tissue>
    </source>
</reference>
<gene>
    <name evidence="4" type="ORF">L195_g054730</name>
</gene>
<dbReference type="EMBL" id="ASHM01096790">
    <property type="protein sequence ID" value="PNX65813.1"/>
    <property type="molecule type" value="Genomic_DNA"/>
</dbReference>
<dbReference type="Gene3D" id="3.30.70.330">
    <property type="match status" value="1"/>
</dbReference>
<dbReference type="Pfam" id="PF00076">
    <property type="entry name" value="RRM_1"/>
    <property type="match status" value="1"/>
</dbReference>
<dbReference type="InterPro" id="IPR012677">
    <property type="entry name" value="Nucleotide-bd_a/b_plait_sf"/>
</dbReference>
<dbReference type="SUPFAM" id="SSF54928">
    <property type="entry name" value="RNA-binding domain, RBD"/>
    <property type="match status" value="1"/>
</dbReference>
<dbReference type="PROSITE" id="PS50102">
    <property type="entry name" value="RRM"/>
    <property type="match status" value="1"/>
</dbReference>
<protein>
    <submittedName>
        <fullName evidence="4">Eukaryotic translation initiation factor 3 subunit g-like protein</fullName>
    </submittedName>
</protein>
<dbReference type="SMART" id="SM00360">
    <property type="entry name" value="RRM"/>
    <property type="match status" value="1"/>
</dbReference>
<feature type="domain" description="RRM" evidence="3">
    <location>
        <begin position="8"/>
        <end position="89"/>
    </location>
</feature>
<keyword evidence="1 2" id="KW-0694">RNA-binding</keyword>
<evidence type="ECO:0000313" key="5">
    <source>
        <dbReference type="Proteomes" id="UP000236291"/>
    </source>
</evidence>
<dbReference type="InterPro" id="IPR000504">
    <property type="entry name" value="RRM_dom"/>
</dbReference>
<dbReference type="PANTHER" id="PTHR48027">
    <property type="entry name" value="HETEROGENEOUS NUCLEAR RIBONUCLEOPROTEIN 87F-RELATED"/>
    <property type="match status" value="1"/>
</dbReference>
<organism evidence="4 5">
    <name type="scientific">Trifolium pratense</name>
    <name type="common">Red clover</name>
    <dbReference type="NCBI Taxonomy" id="57577"/>
    <lineage>
        <taxon>Eukaryota</taxon>
        <taxon>Viridiplantae</taxon>
        <taxon>Streptophyta</taxon>
        <taxon>Embryophyta</taxon>
        <taxon>Tracheophyta</taxon>
        <taxon>Spermatophyta</taxon>
        <taxon>Magnoliopsida</taxon>
        <taxon>eudicotyledons</taxon>
        <taxon>Gunneridae</taxon>
        <taxon>Pentapetalae</taxon>
        <taxon>rosids</taxon>
        <taxon>fabids</taxon>
        <taxon>Fabales</taxon>
        <taxon>Fabaceae</taxon>
        <taxon>Papilionoideae</taxon>
        <taxon>50 kb inversion clade</taxon>
        <taxon>NPAAA clade</taxon>
        <taxon>Hologalegina</taxon>
        <taxon>IRL clade</taxon>
        <taxon>Trifolieae</taxon>
        <taxon>Trifolium</taxon>
    </lineage>
</organism>
<dbReference type="GO" id="GO:0003743">
    <property type="term" value="F:translation initiation factor activity"/>
    <property type="evidence" value="ECO:0007669"/>
    <property type="project" value="UniProtKB-KW"/>
</dbReference>
<dbReference type="InterPro" id="IPR052462">
    <property type="entry name" value="SLIRP/GR-RBP-like"/>
</dbReference>
<dbReference type="Proteomes" id="UP000236291">
    <property type="component" value="Unassembled WGS sequence"/>
</dbReference>
<evidence type="ECO:0000256" key="1">
    <source>
        <dbReference type="ARBA" id="ARBA00022884"/>
    </source>
</evidence>
<evidence type="ECO:0000259" key="3">
    <source>
        <dbReference type="PROSITE" id="PS50102"/>
    </source>
</evidence>
<proteinExistence type="predicted"/>
<keyword evidence="4" id="KW-0648">Protein biosynthesis</keyword>
<accession>A0A2K3KHS1</accession>
<dbReference type="STRING" id="57577.A0A2K3KHS1"/>
<dbReference type="InterPro" id="IPR035979">
    <property type="entry name" value="RBD_domain_sf"/>
</dbReference>
<name>A0A2K3KHS1_TRIPR</name>
<dbReference type="GO" id="GO:0003723">
    <property type="term" value="F:RNA binding"/>
    <property type="evidence" value="ECO:0007669"/>
    <property type="project" value="UniProtKB-UniRule"/>
</dbReference>